<proteinExistence type="predicted"/>
<evidence type="ECO:0000313" key="1">
    <source>
        <dbReference type="EMBL" id="CAH0377221.1"/>
    </source>
</evidence>
<organism evidence="1 2">
    <name type="scientific">Pelagomonas calceolata</name>
    <dbReference type="NCBI Taxonomy" id="35677"/>
    <lineage>
        <taxon>Eukaryota</taxon>
        <taxon>Sar</taxon>
        <taxon>Stramenopiles</taxon>
        <taxon>Ochrophyta</taxon>
        <taxon>Pelagophyceae</taxon>
        <taxon>Pelagomonadales</taxon>
        <taxon>Pelagomonadaceae</taxon>
        <taxon>Pelagomonas</taxon>
    </lineage>
</organism>
<name>A0A8J2SV51_9STRA</name>
<dbReference type="Proteomes" id="UP000789595">
    <property type="component" value="Unassembled WGS sequence"/>
</dbReference>
<dbReference type="EMBL" id="CAKKNE010000005">
    <property type="protein sequence ID" value="CAH0377221.1"/>
    <property type="molecule type" value="Genomic_DNA"/>
</dbReference>
<sequence>WLLRILLTRLIPLRRVPDPLLRGLRVGGVLVADERLDLAHRFIRRGLVRLRGLGALVADALARRHFTQLLLERGVGLLLGLLGLLVLDHRAEQAFQVVVGESWERNRREHYAAQHLLPGDMQGLGCRHEQQRAQPESSHLICSLWWL</sequence>
<dbReference type="AlphaFoldDB" id="A0A8J2SV51"/>
<accession>A0A8J2SV51</accession>
<comment type="caution">
    <text evidence="1">The sequence shown here is derived from an EMBL/GenBank/DDBJ whole genome shotgun (WGS) entry which is preliminary data.</text>
</comment>
<reference evidence="1" key="1">
    <citation type="submission" date="2021-11" db="EMBL/GenBank/DDBJ databases">
        <authorList>
            <consortium name="Genoscope - CEA"/>
            <person name="William W."/>
        </authorList>
    </citation>
    <scope>NUCLEOTIDE SEQUENCE</scope>
</reference>
<keyword evidence="2" id="KW-1185">Reference proteome</keyword>
<protein>
    <submittedName>
        <fullName evidence="1">Uncharacterized protein</fullName>
    </submittedName>
</protein>
<gene>
    <name evidence="1" type="ORF">PECAL_5P17930</name>
</gene>
<evidence type="ECO:0000313" key="2">
    <source>
        <dbReference type="Proteomes" id="UP000789595"/>
    </source>
</evidence>
<feature type="non-terminal residue" evidence="1">
    <location>
        <position position="147"/>
    </location>
</feature>